<name>A0A7Y4L7I9_9ACTN</name>
<proteinExistence type="predicted"/>
<gene>
    <name evidence="1" type="ORF">HNR71_000045</name>
    <name evidence="2" type="ORF">HPO96_37060</name>
</gene>
<evidence type="ECO:0000313" key="3">
    <source>
        <dbReference type="Proteomes" id="UP000534306"/>
    </source>
</evidence>
<dbReference type="RefSeq" id="WP_171679169.1">
    <property type="nucleotide sequence ID" value="NZ_BAAAGT010000022.1"/>
</dbReference>
<dbReference type="AlphaFoldDB" id="A0A7Y4L7I9"/>
<dbReference type="Proteomes" id="UP000534306">
    <property type="component" value="Unassembled WGS sequence"/>
</dbReference>
<accession>A0A7Y4L7I9</accession>
<reference evidence="2 3" key="1">
    <citation type="submission" date="2020-05" db="EMBL/GenBank/DDBJ databases">
        <title>Genome sequence of Kribbella sandramycini ATCC 39419.</title>
        <authorList>
            <person name="Maclea K.S."/>
            <person name="Fair J.L."/>
        </authorList>
    </citation>
    <scope>NUCLEOTIDE SEQUENCE [LARGE SCALE GENOMIC DNA]</scope>
    <source>
        <strain evidence="2 3">ATCC 39419</strain>
    </source>
</reference>
<evidence type="ECO:0000313" key="2">
    <source>
        <dbReference type="EMBL" id="NOL45870.1"/>
    </source>
</evidence>
<dbReference type="EMBL" id="JACHKF010000001">
    <property type="protein sequence ID" value="MBB6564408.1"/>
    <property type="molecule type" value="Genomic_DNA"/>
</dbReference>
<comment type="caution">
    <text evidence="2">The sequence shown here is derived from an EMBL/GenBank/DDBJ whole genome shotgun (WGS) entry which is preliminary data.</text>
</comment>
<sequence length="45" mass="4998">MTTPEALAAIDPDTLLVPNEVVCPVHHLTHNRHLPECPECKDARL</sequence>
<evidence type="ECO:0000313" key="1">
    <source>
        <dbReference type="EMBL" id="MBB6564408.1"/>
    </source>
</evidence>
<dbReference type="EMBL" id="JABJRC010000018">
    <property type="protein sequence ID" value="NOL45870.1"/>
    <property type="molecule type" value="Genomic_DNA"/>
</dbReference>
<reference evidence="1 4" key="2">
    <citation type="submission" date="2020-08" db="EMBL/GenBank/DDBJ databases">
        <title>Sequencing the genomes of 1000 actinobacteria strains.</title>
        <authorList>
            <person name="Klenk H.-P."/>
        </authorList>
    </citation>
    <scope>NUCLEOTIDE SEQUENCE [LARGE SCALE GENOMIC DNA]</scope>
    <source>
        <strain evidence="1 4">DSM 15626</strain>
    </source>
</reference>
<evidence type="ECO:0000313" key="4">
    <source>
        <dbReference type="Proteomes" id="UP000553957"/>
    </source>
</evidence>
<protein>
    <submittedName>
        <fullName evidence="2">Uncharacterized protein</fullName>
    </submittedName>
</protein>
<keyword evidence="3" id="KW-1185">Reference proteome</keyword>
<organism evidence="2 3">
    <name type="scientific">Kribbella sandramycini</name>
    <dbReference type="NCBI Taxonomy" id="60450"/>
    <lineage>
        <taxon>Bacteria</taxon>
        <taxon>Bacillati</taxon>
        <taxon>Actinomycetota</taxon>
        <taxon>Actinomycetes</taxon>
        <taxon>Propionibacteriales</taxon>
        <taxon>Kribbellaceae</taxon>
        <taxon>Kribbella</taxon>
    </lineage>
</organism>
<dbReference type="Proteomes" id="UP000553957">
    <property type="component" value="Unassembled WGS sequence"/>
</dbReference>